<name>A0ABS6CMK9_9ACTN</name>
<reference evidence="2 3" key="1">
    <citation type="submission" date="2021-06" db="EMBL/GenBank/DDBJ databases">
        <authorList>
            <person name="Pan X."/>
        </authorList>
    </citation>
    <scope>NUCLEOTIDE SEQUENCE [LARGE SCALE GENOMIC DNA]</scope>
    <source>
        <strain evidence="2 3">4503</strain>
    </source>
</reference>
<keyword evidence="3" id="KW-1185">Reference proteome</keyword>
<comment type="caution">
    <text evidence="2">The sequence shown here is derived from an EMBL/GenBank/DDBJ whole genome shotgun (WGS) entry which is preliminary data.</text>
</comment>
<dbReference type="EMBL" id="JAHLEM010000380">
    <property type="protein sequence ID" value="MBU3868084.1"/>
    <property type="molecule type" value="Genomic_DNA"/>
</dbReference>
<accession>A0ABS6CMK9</accession>
<evidence type="ECO:0000313" key="2">
    <source>
        <dbReference type="EMBL" id="MBU3868084.1"/>
    </source>
</evidence>
<sequence length="283" mass="28240">MPLGPHQRDHGKRPGRAVNGDDGKAAITTPRYALPLPGLGVQAPFAVARTPACPADADATLTDTDTPARPADARTPLTDTRAPAPLAADAYGLGSLTDARALGSLADDRATAFLGGARAPAFLWEARAPAFLWEARAPAVPANACVPARSASACALVSLGDARGLALLVDVVALAPVTNARAAALLAVRGRTTARVGGRGRGSLTGGRGLALLSAGAVEGSLVSFREPVKAAAEGVREAGCGRGGADRSGRPLGRALVPVARAGAGRATGLVAVRGARDIQGV</sequence>
<proteinExistence type="predicted"/>
<feature type="region of interest" description="Disordered" evidence="1">
    <location>
        <begin position="56"/>
        <end position="79"/>
    </location>
</feature>
<dbReference type="Proteomes" id="UP000720508">
    <property type="component" value="Unassembled WGS sequence"/>
</dbReference>
<feature type="compositionally biased region" description="Low complexity" evidence="1">
    <location>
        <begin position="56"/>
        <end position="78"/>
    </location>
</feature>
<protein>
    <submittedName>
        <fullName evidence="2">Uncharacterized protein</fullName>
    </submittedName>
</protein>
<gene>
    <name evidence="2" type="ORF">KN815_29730</name>
</gene>
<organism evidence="2 3">
    <name type="scientific">Streptomyces niphimycinicus</name>
    <dbReference type="NCBI Taxonomy" id="2842201"/>
    <lineage>
        <taxon>Bacteria</taxon>
        <taxon>Bacillati</taxon>
        <taxon>Actinomycetota</taxon>
        <taxon>Actinomycetes</taxon>
        <taxon>Kitasatosporales</taxon>
        <taxon>Streptomycetaceae</taxon>
        <taxon>Streptomyces</taxon>
    </lineage>
</organism>
<evidence type="ECO:0000256" key="1">
    <source>
        <dbReference type="SAM" id="MobiDB-lite"/>
    </source>
</evidence>
<evidence type="ECO:0000313" key="3">
    <source>
        <dbReference type="Proteomes" id="UP000720508"/>
    </source>
</evidence>
<feature type="region of interest" description="Disordered" evidence="1">
    <location>
        <begin position="1"/>
        <end position="24"/>
    </location>
</feature>